<evidence type="ECO:0000259" key="1">
    <source>
        <dbReference type="Pfam" id="PF01636"/>
    </source>
</evidence>
<dbReference type="Pfam" id="PF01636">
    <property type="entry name" value="APH"/>
    <property type="match status" value="1"/>
</dbReference>
<keyword evidence="3" id="KW-1185">Reference proteome</keyword>
<comment type="caution">
    <text evidence="2">The sequence shown here is derived from an EMBL/GenBank/DDBJ whole genome shotgun (WGS) entry which is preliminary data.</text>
</comment>
<feature type="domain" description="Aminoglycoside phosphotransferase" evidence="1">
    <location>
        <begin position="49"/>
        <end position="220"/>
    </location>
</feature>
<dbReference type="Proteomes" id="UP000282076">
    <property type="component" value="Unassembled WGS sequence"/>
</dbReference>
<dbReference type="SUPFAM" id="SSF56112">
    <property type="entry name" value="Protein kinase-like (PK-like)"/>
    <property type="match status" value="1"/>
</dbReference>
<dbReference type="InterPro" id="IPR011009">
    <property type="entry name" value="Kinase-like_dom_sf"/>
</dbReference>
<evidence type="ECO:0000313" key="2">
    <source>
        <dbReference type="EMBL" id="RKP58000.1"/>
    </source>
</evidence>
<evidence type="ECO:0000313" key="3">
    <source>
        <dbReference type="Proteomes" id="UP000282076"/>
    </source>
</evidence>
<name>A0A494Y5N8_9BACL</name>
<dbReference type="EMBL" id="RBZM01000001">
    <property type="protein sequence ID" value="RKP58000.1"/>
    <property type="molecule type" value="Genomic_DNA"/>
</dbReference>
<gene>
    <name evidence="2" type="ORF">D7Z26_00360</name>
</gene>
<protein>
    <recommendedName>
        <fullName evidence="1">Aminoglycoside phosphotransferase domain-containing protein</fullName>
    </recommendedName>
</protein>
<proteinExistence type="predicted"/>
<sequence length="289" mass="33496">MRDMDPVFQKIREGTEHICELGDYYMNSSYEFIASGRTADILSYADNQVLKLFRNDIPEHLIKEEFLIGQEVFHQGIPCPEPIGMMEYNQRRGIIYQRVAGVTMLRTMLNNQWTLEEEARKMARLHADIHMKTVRNLPKQKEKLKGQIENAPLLTQEEKKRALLQLDGLREGASLCHGDFHPDNIMIGVEKDWVIDWITGMQGNPAGDVARTILMLKWGSLPDETPPEIVNMILDLRNLLLETYIEEYIRISDITREEIDQWLIPVAAARICEWLPDDEKHALVDLIRS</sequence>
<dbReference type="InterPro" id="IPR002575">
    <property type="entry name" value="Aminoglycoside_PTrfase"/>
</dbReference>
<dbReference type="Gene3D" id="3.90.1200.10">
    <property type="match status" value="1"/>
</dbReference>
<accession>A0A494Y5N8</accession>
<organism evidence="2 3">
    <name type="scientific">Cohnella endophytica</name>
    <dbReference type="NCBI Taxonomy" id="2419778"/>
    <lineage>
        <taxon>Bacteria</taxon>
        <taxon>Bacillati</taxon>
        <taxon>Bacillota</taxon>
        <taxon>Bacilli</taxon>
        <taxon>Bacillales</taxon>
        <taxon>Paenibacillaceae</taxon>
        <taxon>Cohnella</taxon>
    </lineage>
</organism>
<dbReference type="AlphaFoldDB" id="A0A494Y5N8"/>
<reference evidence="2 3" key="1">
    <citation type="submission" date="2018-10" db="EMBL/GenBank/DDBJ databases">
        <title>Cohnella sp. M2MS4P-1, whole genome shotgun sequence.</title>
        <authorList>
            <person name="Tuo L."/>
        </authorList>
    </citation>
    <scope>NUCLEOTIDE SEQUENCE [LARGE SCALE GENOMIC DNA]</scope>
    <source>
        <strain evidence="2 3">M2MS4P-1</strain>
    </source>
</reference>